<evidence type="ECO:0000313" key="1">
    <source>
        <dbReference type="EMBL" id="TNJ66205.1"/>
    </source>
</evidence>
<proteinExistence type="predicted"/>
<reference evidence="1 2" key="1">
    <citation type="submission" date="2019-05" db="EMBL/GenBank/DDBJ databases">
        <title>We sequenced the genome of Paenibacillus hemerocallicola KCTC 33185 for further insight into its adaptation and study the phylogeny of Paenibacillus.</title>
        <authorList>
            <person name="Narsing Rao M.P."/>
        </authorList>
    </citation>
    <scope>NUCLEOTIDE SEQUENCE [LARGE SCALE GENOMIC DNA]</scope>
    <source>
        <strain evidence="1 2">KCTC 33185</strain>
    </source>
</reference>
<organism evidence="1 2">
    <name type="scientific">Paenibacillus hemerocallicola</name>
    <dbReference type="NCBI Taxonomy" id="1172614"/>
    <lineage>
        <taxon>Bacteria</taxon>
        <taxon>Bacillati</taxon>
        <taxon>Bacillota</taxon>
        <taxon>Bacilli</taxon>
        <taxon>Bacillales</taxon>
        <taxon>Paenibacillaceae</taxon>
        <taxon>Paenibacillus</taxon>
    </lineage>
</organism>
<dbReference type="GO" id="GO:0032259">
    <property type="term" value="P:methylation"/>
    <property type="evidence" value="ECO:0007669"/>
    <property type="project" value="UniProtKB-KW"/>
</dbReference>
<keyword evidence="2" id="KW-1185">Reference proteome</keyword>
<dbReference type="Gene3D" id="3.40.50.150">
    <property type="entry name" value="Vaccinia Virus protein VP39"/>
    <property type="match status" value="1"/>
</dbReference>
<dbReference type="RefSeq" id="WP_139602257.1">
    <property type="nucleotide sequence ID" value="NZ_VDCQ01000012.1"/>
</dbReference>
<dbReference type="OrthoDB" id="2469560at2"/>
<keyword evidence="1" id="KW-0808">Transferase</keyword>
<dbReference type="EMBL" id="VDCQ01000012">
    <property type="protein sequence ID" value="TNJ66205.1"/>
    <property type="molecule type" value="Genomic_DNA"/>
</dbReference>
<accession>A0A5C4TBB8</accession>
<protein>
    <submittedName>
        <fullName evidence="1">Class I SAM-dependent methyltransferase</fullName>
    </submittedName>
</protein>
<gene>
    <name evidence="1" type="ORF">FE784_11050</name>
</gene>
<sequence length="232" mass="26442">MHRFWEKVIKPVLIAAKPSVIVEVGSLSGKNTFKLLDYGKHCKAQCVVVEPAPQFDVELLQLIYGDGLKLMRQLSLEALPLIERYDVLLLDGDHNWYTVYNELKQAERTAVNMGTFPIVMLHDTQWPYGRRDMYYFPSSIPESMRQPHALKGIEAGKSELLESGGWNATVHNALHEHGERNGVLTAIEDFMRESPFKLKWYQLYSNNGLGMIVPDDHPILDVLDYILDTSGL</sequence>
<dbReference type="InterPro" id="IPR029063">
    <property type="entry name" value="SAM-dependent_MTases_sf"/>
</dbReference>
<dbReference type="AlphaFoldDB" id="A0A5C4TBB8"/>
<evidence type="ECO:0000313" key="2">
    <source>
        <dbReference type="Proteomes" id="UP000307943"/>
    </source>
</evidence>
<dbReference type="SUPFAM" id="SSF53335">
    <property type="entry name" value="S-adenosyl-L-methionine-dependent methyltransferases"/>
    <property type="match status" value="1"/>
</dbReference>
<comment type="caution">
    <text evidence="1">The sequence shown here is derived from an EMBL/GenBank/DDBJ whole genome shotgun (WGS) entry which is preliminary data.</text>
</comment>
<keyword evidence="1" id="KW-0489">Methyltransferase</keyword>
<dbReference type="Proteomes" id="UP000307943">
    <property type="component" value="Unassembled WGS sequence"/>
</dbReference>
<name>A0A5C4TBB8_9BACL</name>
<dbReference type="GO" id="GO:0008168">
    <property type="term" value="F:methyltransferase activity"/>
    <property type="evidence" value="ECO:0007669"/>
    <property type="project" value="UniProtKB-KW"/>
</dbReference>